<dbReference type="Pfam" id="PF01943">
    <property type="entry name" value="Polysacc_synt"/>
    <property type="match status" value="1"/>
</dbReference>
<feature type="transmembrane region" description="Helical" evidence="6">
    <location>
        <begin position="75"/>
        <end position="97"/>
    </location>
</feature>
<dbReference type="EMBL" id="FOMB01000048">
    <property type="protein sequence ID" value="SFD37858.1"/>
    <property type="molecule type" value="Genomic_DNA"/>
</dbReference>
<evidence type="ECO:0000313" key="10">
    <source>
        <dbReference type="Proteomes" id="UP000182258"/>
    </source>
</evidence>
<keyword evidence="5 6" id="KW-0472">Membrane</keyword>
<dbReference type="Proteomes" id="UP000182258">
    <property type="component" value="Unassembled WGS sequence"/>
</dbReference>
<feature type="transmembrane region" description="Helical" evidence="6">
    <location>
        <begin position="197"/>
        <end position="217"/>
    </location>
</feature>
<evidence type="ECO:0000256" key="4">
    <source>
        <dbReference type="ARBA" id="ARBA00022989"/>
    </source>
</evidence>
<keyword evidence="3 6" id="KW-0812">Transmembrane</keyword>
<sequence length="474" mass="50442">MLRQASTYLAANIIAAALGLASVVIFTRIMTPAEYGIYIVGFSAAALISSLLFGGIKSSIVPFTAEGGVDIRLTAAIPFAVLVLLIPLLYFGIIAFAPSLSTYLLPAIFLAFAIGAFEFCLEIFRARQQTTLYLIATIVRAAAALVFSLVLILVFGWGGVGLLISISLSYVIAGLIFSREIWRAPLKPFDKKLFQGIIAFGLPMTISGAVFMLQALLDRFTVASLMGEHAAGIYGASADLVRQIILFPGVAIGSAIAPIAVRLLAKSSNQEVDRHLVESTELLLAVLAPATVGLTIVAHKLSFFVFGEDFRQAAAVLIPIISVAWLLRSISYQLIHVSFQMTRKPSLLILQGVGTLLVNGALLAVFVPNFGLIGAAWSVLVSELLGVMIGFALARRAYPLPLDPKPWFKVALATAVMAVPTFLIGRQLSGTGFVDLAIPVIIGIALYAAACFALDIAGIRTRAATIYRARKLAS</sequence>
<feature type="transmembrane region" description="Helical" evidence="6">
    <location>
        <begin position="347"/>
        <end position="367"/>
    </location>
</feature>
<dbReference type="InterPro" id="IPR002797">
    <property type="entry name" value="Polysacc_synth"/>
</dbReference>
<comment type="subcellular location">
    <subcellularLocation>
        <location evidence="1">Cell membrane</location>
        <topology evidence="1">Multi-pass membrane protein</topology>
    </subcellularLocation>
</comment>
<evidence type="ECO:0000256" key="2">
    <source>
        <dbReference type="ARBA" id="ARBA00022475"/>
    </source>
</evidence>
<reference evidence="8 10" key="2">
    <citation type="submission" date="2016-10" db="EMBL/GenBank/DDBJ databases">
        <authorList>
            <person name="de Groot N.N."/>
        </authorList>
    </citation>
    <scope>NUCLEOTIDE SEQUENCE [LARGE SCALE GENOMIC DNA]</scope>
    <source>
        <strain evidence="8 10">CGMCC 1.10210</strain>
    </source>
</reference>
<feature type="transmembrane region" description="Helical" evidence="6">
    <location>
        <begin position="103"/>
        <end position="124"/>
    </location>
</feature>
<dbReference type="RefSeq" id="WP_046170221.1">
    <property type="nucleotide sequence ID" value="NZ_FOMB01000048.1"/>
</dbReference>
<feature type="transmembrane region" description="Helical" evidence="6">
    <location>
        <begin position="160"/>
        <end position="177"/>
    </location>
</feature>
<evidence type="ECO:0000313" key="7">
    <source>
        <dbReference type="EMBL" id="KKC33818.1"/>
    </source>
</evidence>
<dbReference type="STRING" id="728005.SAMN04488059_1487"/>
<reference evidence="7 9" key="1">
    <citation type="submission" date="2015-03" db="EMBL/GenBank/DDBJ databases">
        <authorList>
            <person name="Lepp D."/>
            <person name="Hassan Y.I."/>
            <person name="Li X.-Z."/>
            <person name="Zhou T."/>
        </authorList>
    </citation>
    <scope>NUCLEOTIDE SEQUENCE [LARGE SCALE GENOMIC DNA]</scope>
    <source>
        <strain evidence="7 9">Cr7-05</strain>
    </source>
</reference>
<dbReference type="AlphaFoldDB" id="A0A0F5PYT8"/>
<dbReference type="GO" id="GO:0005886">
    <property type="term" value="C:plasma membrane"/>
    <property type="evidence" value="ECO:0007669"/>
    <property type="project" value="UniProtKB-SubCell"/>
</dbReference>
<dbReference type="OrthoDB" id="5906224at2"/>
<accession>A0A0F5PYT8</accession>
<feature type="transmembrane region" description="Helical" evidence="6">
    <location>
        <begin position="131"/>
        <end position="154"/>
    </location>
</feature>
<feature type="transmembrane region" description="Helical" evidence="6">
    <location>
        <begin position="244"/>
        <end position="261"/>
    </location>
</feature>
<evidence type="ECO:0000313" key="9">
    <source>
        <dbReference type="Proteomes" id="UP000033519"/>
    </source>
</evidence>
<feature type="transmembrane region" description="Helical" evidence="6">
    <location>
        <begin position="313"/>
        <end position="335"/>
    </location>
</feature>
<gene>
    <name evidence="8" type="ORF">SAMN04488059_1487</name>
    <name evidence="7" type="ORF">WH91_06720</name>
</gene>
<evidence type="ECO:0000256" key="3">
    <source>
        <dbReference type="ARBA" id="ARBA00022692"/>
    </source>
</evidence>
<name>A0A0F5PYT8_9HYPH</name>
<feature type="transmembrane region" description="Helical" evidence="6">
    <location>
        <begin position="436"/>
        <end position="458"/>
    </location>
</feature>
<dbReference type="InterPro" id="IPR050833">
    <property type="entry name" value="Poly_Biosynth_Transport"/>
</dbReference>
<dbReference type="PATRIC" id="fig|728005.3.peg.3787"/>
<protein>
    <submittedName>
        <fullName evidence="8">Membrane protein involved in the export of O-antigen and teichoic acid</fullName>
    </submittedName>
    <submittedName>
        <fullName evidence="7">Polysaccharide biosynthesis protein</fullName>
    </submittedName>
</protein>
<feature type="transmembrane region" description="Helical" evidence="6">
    <location>
        <begin position="373"/>
        <end position="394"/>
    </location>
</feature>
<organism evidence="8 10">
    <name type="scientific">Devosia psychrophila</name>
    <dbReference type="NCBI Taxonomy" id="728005"/>
    <lineage>
        <taxon>Bacteria</taxon>
        <taxon>Pseudomonadati</taxon>
        <taxon>Pseudomonadota</taxon>
        <taxon>Alphaproteobacteria</taxon>
        <taxon>Hyphomicrobiales</taxon>
        <taxon>Devosiaceae</taxon>
        <taxon>Devosia</taxon>
    </lineage>
</organism>
<feature type="transmembrane region" description="Helical" evidence="6">
    <location>
        <begin position="282"/>
        <end position="307"/>
    </location>
</feature>
<dbReference type="PANTHER" id="PTHR30250">
    <property type="entry name" value="PST FAMILY PREDICTED COLANIC ACID TRANSPORTER"/>
    <property type="match status" value="1"/>
</dbReference>
<feature type="transmembrane region" description="Helical" evidence="6">
    <location>
        <begin position="406"/>
        <end position="424"/>
    </location>
</feature>
<evidence type="ECO:0000256" key="6">
    <source>
        <dbReference type="SAM" id="Phobius"/>
    </source>
</evidence>
<keyword evidence="4 6" id="KW-1133">Transmembrane helix</keyword>
<feature type="transmembrane region" description="Helical" evidence="6">
    <location>
        <begin position="35"/>
        <end position="54"/>
    </location>
</feature>
<proteinExistence type="predicted"/>
<keyword evidence="2" id="KW-1003">Cell membrane</keyword>
<feature type="transmembrane region" description="Helical" evidence="6">
    <location>
        <begin position="7"/>
        <end position="29"/>
    </location>
</feature>
<evidence type="ECO:0000256" key="5">
    <source>
        <dbReference type="ARBA" id="ARBA00023136"/>
    </source>
</evidence>
<dbReference type="EMBL" id="LAPV01000076">
    <property type="protein sequence ID" value="KKC33818.1"/>
    <property type="molecule type" value="Genomic_DNA"/>
</dbReference>
<keyword evidence="9" id="KW-1185">Reference proteome</keyword>
<evidence type="ECO:0000256" key="1">
    <source>
        <dbReference type="ARBA" id="ARBA00004651"/>
    </source>
</evidence>
<evidence type="ECO:0000313" key="8">
    <source>
        <dbReference type="EMBL" id="SFD37858.1"/>
    </source>
</evidence>
<dbReference type="PANTHER" id="PTHR30250:SF31">
    <property type="entry name" value="INNER MEMBRANE PROTEIN YGHQ"/>
    <property type="match status" value="1"/>
</dbReference>
<dbReference type="Proteomes" id="UP000033519">
    <property type="component" value="Unassembled WGS sequence"/>
</dbReference>